<evidence type="ECO:0000313" key="3">
    <source>
        <dbReference type="Proteomes" id="UP001195903"/>
    </source>
</evidence>
<evidence type="ECO:0000259" key="1">
    <source>
        <dbReference type="PROSITE" id="PS51340"/>
    </source>
</evidence>
<dbReference type="InterPro" id="IPR005163">
    <property type="entry name" value="Tri_helical_YiiM-like"/>
</dbReference>
<protein>
    <submittedName>
        <fullName evidence="2">MOSC domain-containing protein</fullName>
    </submittedName>
</protein>
<dbReference type="Pfam" id="PF03473">
    <property type="entry name" value="MOSC"/>
    <property type="match status" value="1"/>
</dbReference>
<dbReference type="SUPFAM" id="SSF50800">
    <property type="entry name" value="PK beta-barrel domain-like"/>
    <property type="match status" value="1"/>
</dbReference>
<dbReference type="RefSeq" id="WP_214507372.1">
    <property type="nucleotide sequence ID" value="NZ_JAHEPS010000004.1"/>
</dbReference>
<dbReference type="PROSITE" id="PS51340">
    <property type="entry name" value="MOSC"/>
    <property type="match status" value="1"/>
</dbReference>
<keyword evidence="3" id="KW-1185">Reference proteome</keyword>
<proteinExistence type="predicted"/>
<feature type="domain" description="MOSC" evidence="1">
    <location>
        <begin position="30"/>
        <end position="166"/>
    </location>
</feature>
<dbReference type="Pfam" id="PF03475">
    <property type="entry name" value="YiiM_3-alpha"/>
    <property type="match status" value="1"/>
</dbReference>
<comment type="caution">
    <text evidence="2">The sequence shown here is derived from an EMBL/GenBank/DDBJ whole genome shotgun (WGS) entry which is preliminary data.</text>
</comment>
<dbReference type="EMBL" id="JAHEPS010000004">
    <property type="protein sequence ID" value="MBT1445165.1"/>
    <property type="molecule type" value="Genomic_DNA"/>
</dbReference>
<dbReference type="PANTHER" id="PTHR30212">
    <property type="entry name" value="PROTEIN YIIM"/>
    <property type="match status" value="1"/>
</dbReference>
<dbReference type="InterPro" id="IPR005302">
    <property type="entry name" value="MoCF_Sase_C"/>
</dbReference>
<reference evidence="2 3" key="1">
    <citation type="submission" date="2021-05" db="EMBL/GenBank/DDBJ databases">
        <title>Shewanella sp. JM162201.</title>
        <authorList>
            <person name="Xu S."/>
            <person name="Li A."/>
        </authorList>
    </citation>
    <scope>NUCLEOTIDE SEQUENCE [LARGE SCALE GENOMIC DNA]</scope>
    <source>
        <strain evidence="2 3">JM162201</strain>
    </source>
</reference>
<accession>A0ABS5V3X7</accession>
<dbReference type="InterPro" id="IPR011037">
    <property type="entry name" value="Pyrv_Knase-like_insert_dom_sf"/>
</dbReference>
<dbReference type="InterPro" id="IPR052353">
    <property type="entry name" value="Benzoxazolinone_Detox_Enz"/>
</dbReference>
<organism evidence="2 3">
    <name type="scientific">Shewanella jiangmenensis</name>
    <dbReference type="NCBI Taxonomy" id="2837387"/>
    <lineage>
        <taxon>Bacteria</taxon>
        <taxon>Pseudomonadati</taxon>
        <taxon>Pseudomonadota</taxon>
        <taxon>Gammaproteobacteria</taxon>
        <taxon>Alteromonadales</taxon>
        <taxon>Shewanellaceae</taxon>
        <taxon>Shewanella</taxon>
    </lineage>
</organism>
<gene>
    <name evidence="2" type="ORF">KJI95_11600</name>
</gene>
<dbReference type="Proteomes" id="UP001195903">
    <property type="component" value="Unassembled WGS sequence"/>
</dbReference>
<evidence type="ECO:0000313" key="2">
    <source>
        <dbReference type="EMBL" id="MBT1445165.1"/>
    </source>
</evidence>
<name>A0ABS5V3X7_9GAMM</name>
<dbReference type="Gene3D" id="2.40.33.20">
    <property type="entry name" value="PK beta-barrel domain-like"/>
    <property type="match status" value="1"/>
</dbReference>
<dbReference type="PANTHER" id="PTHR30212:SF2">
    <property type="entry name" value="PROTEIN YIIM"/>
    <property type="match status" value="1"/>
</dbReference>
<sequence>MSQILIAKAALYRGDAFSSLGPVDSGMAHKRSAEVLYVSQNGIEGDGQVDKRHHGGPDRVIHQFPREHYGEYRRRDMLRRQVDAPSMGENLSSVGILEQDLHIGDVVQIGTAVLQLSQPRSPCFKLDLRYDYPGFALAMQTLGMSGWFYRVLQAGEIRSNDPMRLSERLSDISVAEAMAIYFSPRFDEAAYARLLNCEGLAQSWRGSLARRLESGKIEDWRARLIGPTAAALAAALA</sequence>